<proteinExistence type="predicted"/>
<sequence length="54" mass="6249">IIVEDPTFFTSLWESTNKWDDEVISERSDKTASRPSEEISDVQSLKDIEIRSAF</sequence>
<gene>
    <name evidence="1" type="ORF">RPERSI_LOCUS21864</name>
</gene>
<keyword evidence="2" id="KW-1185">Reference proteome</keyword>
<reference evidence="1" key="1">
    <citation type="submission" date="2021-06" db="EMBL/GenBank/DDBJ databases">
        <authorList>
            <person name="Kallberg Y."/>
            <person name="Tangrot J."/>
            <person name="Rosling A."/>
        </authorList>
    </citation>
    <scope>NUCLEOTIDE SEQUENCE</scope>
    <source>
        <strain evidence="1">MA461A</strain>
    </source>
</reference>
<dbReference type="Proteomes" id="UP000789920">
    <property type="component" value="Unassembled WGS sequence"/>
</dbReference>
<evidence type="ECO:0000313" key="2">
    <source>
        <dbReference type="Proteomes" id="UP000789920"/>
    </source>
</evidence>
<name>A0ACA9RQ31_9GLOM</name>
<comment type="caution">
    <text evidence="1">The sequence shown here is derived from an EMBL/GenBank/DDBJ whole genome shotgun (WGS) entry which is preliminary data.</text>
</comment>
<dbReference type="EMBL" id="CAJVQC010065068">
    <property type="protein sequence ID" value="CAG8805136.1"/>
    <property type="molecule type" value="Genomic_DNA"/>
</dbReference>
<feature type="non-terminal residue" evidence="1">
    <location>
        <position position="1"/>
    </location>
</feature>
<evidence type="ECO:0000313" key="1">
    <source>
        <dbReference type="EMBL" id="CAG8805136.1"/>
    </source>
</evidence>
<protein>
    <submittedName>
        <fullName evidence="1">6117_t:CDS:1</fullName>
    </submittedName>
</protein>
<accession>A0ACA9RQ31</accession>
<organism evidence="1 2">
    <name type="scientific">Racocetra persica</name>
    <dbReference type="NCBI Taxonomy" id="160502"/>
    <lineage>
        <taxon>Eukaryota</taxon>
        <taxon>Fungi</taxon>
        <taxon>Fungi incertae sedis</taxon>
        <taxon>Mucoromycota</taxon>
        <taxon>Glomeromycotina</taxon>
        <taxon>Glomeromycetes</taxon>
        <taxon>Diversisporales</taxon>
        <taxon>Gigasporaceae</taxon>
        <taxon>Racocetra</taxon>
    </lineage>
</organism>